<evidence type="ECO:0000256" key="5">
    <source>
        <dbReference type="ARBA" id="ARBA00022771"/>
    </source>
</evidence>
<keyword evidence="6" id="KW-0862">Zinc</keyword>
<protein>
    <submittedName>
        <fullName evidence="14">Putative zinc finger protein</fullName>
    </submittedName>
</protein>
<dbReference type="GO" id="GO:0003677">
    <property type="term" value="F:DNA binding"/>
    <property type="evidence" value="ECO:0007669"/>
    <property type="project" value="UniProtKB-KW"/>
</dbReference>
<evidence type="ECO:0000313" key="14">
    <source>
        <dbReference type="EMBL" id="KAA0193716.1"/>
    </source>
</evidence>
<dbReference type="FunFam" id="3.30.160.60:FF:000702">
    <property type="entry name" value="Transcription factor E4F1 isoform 1"/>
    <property type="match status" value="1"/>
</dbReference>
<keyword evidence="5 11" id="KW-0863">Zinc-finger</keyword>
<keyword evidence="3" id="KW-0479">Metal-binding</keyword>
<dbReference type="Proteomes" id="UP000728185">
    <property type="component" value="Unassembled WGS sequence"/>
</dbReference>
<keyword evidence="7" id="KW-0805">Transcription regulation</keyword>
<comment type="subcellular location">
    <subcellularLocation>
        <location evidence="1">Nucleus</location>
    </subcellularLocation>
</comment>
<evidence type="ECO:0000256" key="8">
    <source>
        <dbReference type="ARBA" id="ARBA00023125"/>
    </source>
</evidence>
<dbReference type="EMBL" id="LUCM01004859">
    <property type="protein sequence ID" value="KAA0193716.1"/>
    <property type="molecule type" value="Genomic_DNA"/>
</dbReference>
<evidence type="ECO:0000256" key="10">
    <source>
        <dbReference type="ARBA" id="ARBA00023242"/>
    </source>
</evidence>
<dbReference type="InterPro" id="IPR050331">
    <property type="entry name" value="Zinc_finger"/>
</dbReference>
<organism evidence="14 15">
    <name type="scientific">Fasciolopsis buskii</name>
    <dbReference type="NCBI Taxonomy" id="27845"/>
    <lineage>
        <taxon>Eukaryota</taxon>
        <taxon>Metazoa</taxon>
        <taxon>Spiralia</taxon>
        <taxon>Lophotrochozoa</taxon>
        <taxon>Platyhelminthes</taxon>
        <taxon>Trematoda</taxon>
        <taxon>Digenea</taxon>
        <taxon>Plagiorchiida</taxon>
        <taxon>Echinostomata</taxon>
        <taxon>Echinostomatoidea</taxon>
        <taxon>Fasciolidae</taxon>
        <taxon>Fasciolopsis</taxon>
    </lineage>
</organism>
<dbReference type="SMART" id="SM00355">
    <property type="entry name" value="ZnF_C2H2"/>
    <property type="match status" value="5"/>
</dbReference>
<dbReference type="GO" id="GO:0008270">
    <property type="term" value="F:zinc ion binding"/>
    <property type="evidence" value="ECO:0007669"/>
    <property type="project" value="UniProtKB-KW"/>
</dbReference>
<evidence type="ECO:0000256" key="9">
    <source>
        <dbReference type="ARBA" id="ARBA00023163"/>
    </source>
</evidence>
<dbReference type="FunFam" id="3.30.160.60:FF:000075">
    <property type="entry name" value="Putative zinc finger protein 536"/>
    <property type="match status" value="1"/>
</dbReference>
<keyword evidence="4" id="KW-0677">Repeat</keyword>
<dbReference type="SUPFAM" id="SSF57667">
    <property type="entry name" value="beta-beta-alpha zinc fingers"/>
    <property type="match status" value="2"/>
</dbReference>
<evidence type="ECO:0000259" key="13">
    <source>
        <dbReference type="PROSITE" id="PS50157"/>
    </source>
</evidence>
<dbReference type="AlphaFoldDB" id="A0A8E0VHB1"/>
<dbReference type="Pfam" id="PF25491">
    <property type="entry name" value="CCHC_BCL-11A"/>
    <property type="match status" value="1"/>
</dbReference>
<dbReference type="Pfam" id="PF00096">
    <property type="entry name" value="zf-C2H2"/>
    <property type="match status" value="1"/>
</dbReference>
<accession>A0A8E0VHB1</accession>
<keyword evidence="15" id="KW-1185">Reference proteome</keyword>
<evidence type="ECO:0000256" key="11">
    <source>
        <dbReference type="PROSITE-ProRule" id="PRU00042"/>
    </source>
</evidence>
<keyword evidence="9" id="KW-0804">Transcription</keyword>
<dbReference type="GO" id="GO:0010468">
    <property type="term" value="P:regulation of gene expression"/>
    <property type="evidence" value="ECO:0007669"/>
    <property type="project" value="TreeGrafter"/>
</dbReference>
<dbReference type="Gene3D" id="3.30.160.60">
    <property type="entry name" value="Classic Zinc Finger"/>
    <property type="match status" value="3"/>
</dbReference>
<dbReference type="PANTHER" id="PTHR16515">
    <property type="entry name" value="PR DOMAIN ZINC FINGER PROTEIN"/>
    <property type="match status" value="1"/>
</dbReference>
<keyword evidence="8" id="KW-0238">DNA-binding</keyword>
<proteinExistence type="inferred from homology"/>
<sequence length="621" mass="67870">MVCDYLFCGTCFLNFRLSDITLFIEHKKYDCVAASTATAGCDRPSPDNLMANLLECVQCFRKFPTAWPLLMHVQVEHQLLFASVFRQASLTPHEDCLPPATPVPQATPNFPEERSLQLGPAITSYNQTMDESGSRVPSSGHVMNTGLTPLIQASSSRHLVTVGTQTNMSWFRTQSRVVRKRALCCASSADADTPCVDADCPSVARLCQCSGSHASDSVCSCRCYCSQPGLKTISCPPCGATSDLQISQGSEPPLDCCANSRPVESLSRLGSGMLGCCINGGRLDCCSNSLLPSGSQSMPVSCCPCPPAKRAQMHSSEAQTDFDPEFSSPDYADIAMLLATPDRDSVYQSEVEPITTVVDPANWAQTPAETNLGASEIRHAQLVTADDVSYANPNQPEQSAVPPPPPQPPGSLPPGLPNKPTNTCLISPKQVDWISSTQHMQPEEVMTLDSPYTTLTTSTALHITPHETTVTRSVTHQFVCSECGNQYRQKVHLRKHIMTQHTRQKPYRCPSCDYTTVEKSHLTVHVRTHTGERPFVCRECDYASAQNCTLKAHYIRKHLNSRIFCSKCDEPFYTELERANHERLCLGNRLYSTATLPAANMSSTHSIKASGSPARDVNALL</sequence>
<reference evidence="14" key="1">
    <citation type="submission" date="2019-05" db="EMBL/GenBank/DDBJ databases">
        <title>Annotation for the trematode Fasciolopsis buski.</title>
        <authorList>
            <person name="Choi Y.-J."/>
        </authorList>
    </citation>
    <scope>NUCLEOTIDE SEQUENCE</scope>
    <source>
        <strain evidence="14">HT</strain>
        <tissue evidence="14">Whole worm</tissue>
    </source>
</reference>
<comment type="caution">
    <text evidence="14">The sequence shown here is derived from an EMBL/GenBank/DDBJ whole genome shotgun (WGS) entry which is preliminary data.</text>
</comment>
<dbReference type="InterPro" id="IPR013087">
    <property type="entry name" value="Znf_C2H2_type"/>
</dbReference>
<feature type="region of interest" description="Disordered" evidence="12">
    <location>
        <begin position="390"/>
        <end position="423"/>
    </location>
</feature>
<feature type="domain" description="C2H2-type" evidence="13">
    <location>
        <begin position="478"/>
        <end position="506"/>
    </location>
</feature>
<dbReference type="GO" id="GO:0005634">
    <property type="term" value="C:nucleus"/>
    <property type="evidence" value="ECO:0007669"/>
    <property type="project" value="UniProtKB-SubCell"/>
</dbReference>
<comment type="similarity">
    <text evidence="2">Belongs to the krueppel C2H2-type zinc-finger protein family.</text>
</comment>
<evidence type="ECO:0000256" key="1">
    <source>
        <dbReference type="ARBA" id="ARBA00004123"/>
    </source>
</evidence>
<evidence type="ECO:0000256" key="7">
    <source>
        <dbReference type="ARBA" id="ARBA00023015"/>
    </source>
</evidence>
<dbReference type="PANTHER" id="PTHR16515:SF66">
    <property type="entry name" value="C2H2-TYPE DOMAIN-CONTAINING PROTEIN"/>
    <property type="match status" value="1"/>
</dbReference>
<dbReference type="OrthoDB" id="8113227at2759"/>
<evidence type="ECO:0000256" key="12">
    <source>
        <dbReference type="SAM" id="MobiDB-lite"/>
    </source>
</evidence>
<evidence type="ECO:0000256" key="2">
    <source>
        <dbReference type="ARBA" id="ARBA00006991"/>
    </source>
</evidence>
<dbReference type="PROSITE" id="PS00028">
    <property type="entry name" value="ZINC_FINGER_C2H2_1"/>
    <property type="match status" value="2"/>
</dbReference>
<gene>
    <name evidence="14" type="ORF">FBUS_03143</name>
</gene>
<name>A0A8E0VHB1_9TREM</name>
<dbReference type="PROSITE" id="PS50157">
    <property type="entry name" value="ZINC_FINGER_C2H2_2"/>
    <property type="match status" value="2"/>
</dbReference>
<evidence type="ECO:0000313" key="15">
    <source>
        <dbReference type="Proteomes" id="UP000728185"/>
    </source>
</evidence>
<evidence type="ECO:0000256" key="4">
    <source>
        <dbReference type="ARBA" id="ARBA00022737"/>
    </source>
</evidence>
<feature type="domain" description="C2H2-type" evidence="13">
    <location>
        <begin position="507"/>
        <end position="534"/>
    </location>
</feature>
<feature type="compositionally biased region" description="Pro residues" evidence="12">
    <location>
        <begin position="401"/>
        <end position="417"/>
    </location>
</feature>
<evidence type="ECO:0000256" key="6">
    <source>
        <dbReference type="ARBA" id="ARBA00022833"/>
    </source>
</evidence>
<dbReference type="InterPro" id="IPR036236">
    <property type="entry name" value="Znf_C2H2_sf"/>
</dbReference>
<dbReference type="Pfam" id="PF23611">
    <property type="entry name" value="zf-C2H2_16"/>
    <property type="match status" value="1"/>
</dbReference>
<evidence type="ECO:0000256" key="3">
    <source>
        <dbReference type="ARBA" id="ARBA00022723"/>
    </source>
</evidence>
<feature type="region of interest" description="Disordered" evidence="12">
    <location>
        <begin position="602"/>
        <end position="621"/>
    </location>
</feature>
<dbReference type="InterPro" id="IPR056438">
    <property type="entry name" value="Znf-C2H2_CTCF"/>
</dbReference>
<keyword evidence="10" id="KW-0539">Nucleus</keyword>
<dbReference type="InterPro" id="IPR057448">
    <property type="entry name" value="BCL-11A_Znf_CCHC"/>
</dbReference>